<comment type="caution">
    <text evidence="6">The sequence shown here is derived from an EMBL/GenBank/DDBJ whole genome shotgun (WGS) entry which is preliminary data.</text>
</comment>
<dbReference type="CDD" id="cd17352">
    <property type="entry name" value="MFS_MCT_SLC16"/>
    <property type="match status" value="1"/>
</dbReference>
<dbReference type="InterPro" id="IPR036259">
    <property type="entry name" value="MFS_trans_sf"/>
</dbReference>
<name>A0A3D8SXH2_9HELO</name>
<organism evidence="6 7">
    <name type="scientific">Coleophoma crateriformis</name>
    <dbReference type="NCBI Taxonomy" id="565419"/>
    <lineage>
        <taxon>Eukaryota</taxon>
        <taxon>Fungi</taxon>
        <taxon>Dikarya</taxon>
        <taxon>Ascomycota</taxon>
        <taxon>Pezizomycotina</taxon>
        <taxon>Leotiomycetes</taxon>
        <taxon>Helotiales</taxon>
        <taxon>Dermateaceae</taxon>
        <taxon>Coleophoma</taxon>
    </lineage>
</organism>
<reference evidence="6 7" key="1">
    <citation type="journal article" date="2018" name="IMA Fungus">
        <title>IMA Genome-F 9: Draft genome sequence of Annulohypoxylon stygium, Aspergillus mulundensis, Berkeleyomyces basicola (syn. Thielaviopsis basicola), Ceratocystis smalleyi, two Cercospora beticola strains, Coleophoma cylindrospora, Fusarium fracticaudum, Phialophora cf. hyalina, and Morchella septimelata.</title>
        <authorList>
            <person name="Wingfield B.D."/>
            <person name="Bills G.F."/>
            <person name="Dong Y."/>
            <person name="Huang W."/>
            <person name="Nel W.J."/>
            <person name="Swalarsk-Parry B.S."/>
            <person name="Vaghefi N."/>
            <person name="Wilken P.M."/>
            <person name="An Z."/>
            <person name="de Beer Z.W."/>
            <person name="De Vos L."/>
            <person name="Chen L."/>
            <person name="Duong T.A."/>
            <person name="Gao Y."/>
            <person name="Hammerbacher A."/>
            <person name="Kikkert J.R."/>
            <person name="Li Y."/>
            <person name="Li H."/>
            <person name="Li K."/>
            <person name="Li Q."/>
            <person name="Liu X."/>
            <person name="Ma X."/>
            <person name="Naidoo K."/>
            <person name="Pethybridge S.J."/>
            <person name="Sun J."/>
            <person name="Steenkamp E.T."/>
            <person name="van der Nest M.A."/>
            <person name="van Wyk S."/>
            <person name="Wingfield M.J."/>
            <person name="Xiong C."/>
            <person name="Yue Q."/>
            <person name="Zhang X."/>
        </authorList>
    </citation>
    <scope>NUCLEOTIDE SEQUENCE [LARGE SCALE GENOMIC DNA]</scope>
    <source>
        <strain evidence="6 7">BP5796</strain>
    </source>
</reference>
<feature type="transmembrane region" description="Helical" evidence="4">
    <location>
        <begin position="163"/>
        <end position="186"/>
    </location>
</feature>
<feature type="transmembrane region" description="Helical" evidence="4">
    <location>
        <begin position="333"/>
        <end position="352"/>
    </location>
</feature>
<feature type="transmembrane region" description="Helical" evidence="4">
    <location>
        <begin position="454"/>
        <end position="476"/>
    </location>
</feature>
<feature type="region of interest" description="Disordered" evidence="3">
    <location>
        <begin position="1"/>
        <end position="43"/>
    </location>
</feature>
<feature type="transmembrane region" description="Helical" evidence="4">
    <location>
        <begin position="247"/>
        <end position="272"/>
    </location>
</feature>
<feature type="compositionally biased region" description="Pro residues" evidence="3">
    <location>
        <begin position="28"/>
        <end position="38"/>
    </location>
</feature>
<feature type="transmembrane region" description="Helical" evidence="4">
    <location>
        <begin position="133"/>
        <end position="156"/>
    </location>
</feature>
<dbReference type="AlphaFoldDB" id="A0A3D8SXH2"/>
<keyword evidence="4" id="KW-0472">Membrane</keyword>
<evidence type="ECO:0000259" key="5">
    <source>
        <dbReference type="PROSITE" id="PS50850"/>
    </source>
</evidence>
<accession>A0A3D8SXH2</accession>
<feature type="transmembrane region" description="Helical" evidence="4">
    <location>
        <begin position="298"/>
        <end position="321"/>
    </location>
</feature>
<sequence length="489" mass="52482">MPRANKNEAEVSSLNKLQDGGVANPAIASPPLPIPSSPRPGQVNHIISANASVAGLTSSVVDAEQGLHDDGQETSSVAEPDDKDDFPEGGLKAWSVVLGSFCGSFSVFGIINCTAIFQQYFSTHQLSNYTDSQIGWIFGLSLFLTFFCGAPIGPIFDAYGPRLLIFCGSILLIASIMLLGICTQYWHFIIVYGVLNGLGGALINTPCIASMGHFFLVRRGNATGIAMTSGSIGGIIFPLMLQRLFPMLGFAWATRILGFILVFLLVVANLLVRSRLPRKKITSFKTVLPDLRVFKDKAFAFLTLGIFLLEWGLFVPLTYITSYAVSHGHNSSFGFQILAIMNGGSVLGRFFAGVVADMIGRMNALIISVTLCFITCFALWLPASSSTPMIIVFSVCFGFVSGSNLSLSPVCVGQMCKTENYGKYYATCWMFVSFGTLTGLPIAGQILVSSGSNQYAGVILFAGMSYVTAGMCLVAARVLTVGWKLNVVY</sequence>
<evidence type="ECO:0000313" key="6">
    <source>
        <dbReference type="EMBL" id="RDW91013.1"/>
    </source>
</evidence>
<feature type="transmembrane region" description="Helical" evidence="4">
    <location>
        <begin position="224"/>
        <end position="241"/>
    </location>
</feature>
<dbReference type="InterPro" id="IPR050327">
    <property type="entry name" value="Proton-linked_MCT"/>
</dbReference>
<feature type="transmembrane region" description="Helical" evidence="4">
    <location>
        <begin position="93"/>
        <end position="121"/>
    </location>
</feature>
<evidence type="ECO:0000313" key="7">
    <source>
        <dbReference type="Proteomes" id="UP000256328"/>
    </source>
</evidence>
<dbReference type="GO" id="GO:0016020">
    <property type="term" value="C:membrane"/>
    <property type="evidence" value="ECO:0007669"/>
    <property type="project" value="UniProtKB-SubCell"/>
</dbReference>
<feature type="transmembrane region" description="Helical" evidence="4">
    <location>
        <begin position="364"/>
        <end position="383"/>
    </location>
</feature>
<dbReference type="PROSITE" id="PS50850">
    <property type="entry name" value="MFS"/>
    <property type="match status" value="1"/>
</dbReference>
<dbReference type="SUPFAM" id="SSF103473">
    <property type="entry name" value="MFS general substrate transporter"/>
    <property type="match status" value="1"/>
</dbReference>
<dbReference type="Pfam" id="PF07690">
    <property type="entry name" value="MFS_1"/>
    <property type="match status" value="1"/>
</dbReference>
<feature type="transmembrane region" description="Helical" evidence="4">
    <location>
        <begin position="389"/>
        <end position="412"/>
    </location>
</feature>
<dbReference type="PANTHER" id="PTHR11360">
    <property type="entry name" value="MONOCARBOXYLATE TRANSPORTER"/>
    <property type="match status" value="1"/>
</dbReference>
<keyword evidence="7" id="KW-1185">Reference proteome</keyword>
<evidence type="ECO:0000256" key="3">
    <source>
        <dbReference type="SAM" id="MobiDB-lite"/>
    </source>
</evidence>
<proteinExistence type="inferred from homology"/>
<gene>
    <name evidence="6" type="ORF">BP5796_02178</name>
</gene>
<evidence type="ECO:0000256" key="1">
    <source>
        <dbReference type="ARBA" id="ARBA00004141"/>
    </source>
</evidence>
<feature type="transmembrane region" description="Helical" evidence="4">
    <location>
        <begin position="198"/>
        <end position="217"/>
    </location>
</feature>
<dbReference type="EMBL" id="PDLN01000003">
    <property type="protein sequence ID" value="RDW91013.1"/>
    <property type="molecule type" value="Genomic_DNA"/>
</dbReference>
<feature type="domain" description="Major facilitator superfamily (MFS) profile" evidence="5">
    <location>
        <begin position="92"/>
        <end position="480"/>
    </location>
</feature>
<dbReference type="InterPro" id="IPR020846">
    <property type="entry name" value="MFS_dom"/>
</dbReference>
<keyword evidence="4" id="KW-1133">Transmembrane helix</keyword>
<evidence type="ECO:0000256" key="2">
    <source>
        <dbReference type="ARBA" id="ARBA00006727"/>
    </source>
</evidence>
<dbReference type="PANTHER" id="PTHR11360:SF177">
    <property type="entry name" value="RIBOFLAVIN TRANSPORTER MCH5"/>
    <property type="match status" value="1"/>
</dbReference>
<keyword evidence="4" id="KW-0812">Transmembrane</keyword>
<comment type="similarity">
    <text evidence="2">Belongs to the major facilitator superfamily. Monocarboxylate porter (TC 2.A.1.13) family.</text>
</comment>
<dbReference type="OrthoDB" id="410267at2759"/>
<evidence type="ECO:0000256" key="4">
    <source>
        <dbReference type="SAM" id="Phobius"/>
    </source>
</evidence>
<dbReference type="Proteomes" id="UP000256328">
    <property type="component" value="Unassembled WGS sequence"/>
</dbReference>
<dbReference type="InterPro" id="IPR011701">
    <property type="entry name" value="MFS"/>
</dbReference>
<comment type="subcellular location">
    <subcellularLocation>
        <location evidence="1">Membrane</location>
        <topology evidence="1">Multi-pass membrane protein</topology>
    </subcellularLocation>
</comment>
<feature type="transmembrane region" description="Helical" evidence="4">
    <location>
        <begin position="424"/>
        <end position="448"/>
    </location>
</feature>
<dbReference type="GO" id="GO:0022857">
    <property type="term" value="F:transmembrane transporter activity"/>
    <property type="evidence" value="ECO:0007669"/>
    <property type="project" value="InterPro"/>
</dbReference>
<protein>
    <submittedName>
        <fullName evidence="6">MFS general substrate transporter-65</fullName>
    </submittedName>
</protein>
<dbReference type="Gene3D" id="1.20.1250.20">
    <property type="entry name" value="MFS general substrate transporter like domains"/>
    <property type="match status" value="1"/>
</dbReference>